<evidence type="ECO:0000313" key="3">
    <source>
        <dbReference type="Proteomes" id="UP001148018"/>
    </source>
</evidence>
<accession>A0A9Q0DV71</accession>
<evidence type="ECO:0000313" key="2">
    <source>
        <dbReference type="EMBL" id="KAJ3594983.1"/>
    </source>
</evidence>
<feature type="region of interest" description="Disordered" evidence="1">
    <location>
        <begin position="189"/>
        <end position="253"/>
    </location>
</feature>
<evidence type="ECO:0008006" key="4">
    <source>
        <dbReference type="Google" id="ProtNLM"/>
    </source>
</evidence>
<name>A0A9Q0DV71_9TELE</name>
<dbReference type="EMBL" id="JANIIK010000111">
    <property type="protein sequence ID" value="KAJ3594983.1"/>
    <property type="molecule type" value="Genomic_DNA"/>
</dbReference>
<reference evidence="2" key="1">
    <citation type="submission" date="2022-07" db="EMBL/GenBank/DDBJ databases">
        <title>Chromosome-level genome of Muraenolepis orangiensis.</title>
        <authorList>
            <person name="Kim J."/>
        </authorList>
    </citation>
    <scope>NUCLEOTIDE SEQUENCE</scope>
    <source>
        <strain evidence="2">KU_S4_2022</strain>
        <tissue evidence="2">Muscle</tissue>
    </source>
</reference>
<comment type="caution">
    <text evidence="2">The sequence shown here is derived from an EMBL/GenBank/DDBJ whole genome shotgun (WGS) entry which is preliminary data.</text>
</comment>
<protein>
    <recommendedName>
        <fullName evidence="4">Reverse transcriptase domain-containing protein</fullName>
    </recommendedName>
</protein>
<proteinExistence type="predicted"/>
<dbReference type="AlphaFoldDB" id="A0A9Q0DV71"/>
<organism evidence="2 3">
    <name type="scientific">Muraenolepis orangiensis</name>
    <name type="common">Patagonian moray cod</name>
    <dbReference type="NCBI Taxonomy" id="630683"/>
    <lineage>
        <taxon>Eukaryota</taxon>
        <taxon>Metazoa</taxon>
        <taxon>Chordata</taxon>
        <taxon>Craniata</taxon>
        <taxon>Vertebrata</taxon>
        <taxon>Euteleostomi</taxon>
        <taxon>Actinopterygii</taxon>
        <taxon>Neopterygii</taxon>
        <taxon>Teleostei</taxon>
        <taxon>Neoteleostei</taxon>
        <taxon>Acanthomorphata</taxon>
        <taxon>Zeiogadaria</taxon>
        <taxon>Gadariae</taxon>
        <taxon>Gadiformes</taxon>
        <taxon>Muraenolepidoidei</taxon>
        <taxon>Muraenolepididae</taxon>
        <taxon>Muraenolepis</taxon>
    </lineage>
</organism>
<dbReference type="Proteomes" id="UP001148018">
    <property type="component" value="Unassembled WGS sequence"/>
</dbReference>
<gene>
    <name evidence="2" type="ORF">NHX12_004288</name>
</gene>
<keyword evidence="3" id="KW-1185">Reference proteome</keyword>
<sequence>MDFLTGRPQVVKIGNISSTLVLNTAAPQGCCLSPRLYTHDCTATHSNNCIIKFADDTTVIGLISEGDETEYRDEVVQLTPWCEGKQPRTECQQDQDFWSHRGPHSTISLDGSMVEVVSCFRFLGLQISDDLAWTRNTECLYVGSGQERGAVQLISPVGILKEILTDPTNTLWVTWVSVLPDQRVPAPDWTSRLDQQAGPACTSPRLDQRVPAPDWTSRLDQRVPAPDWTSRPDQRVPAPDWTSRLDQRVPAPD</sequence>
<dbReference type="OrthoDB" id="10037236at2759"/>
<evidence type="ECO:0000256" key="1">
    <source>
        <dbReference type="SAM" id="MobiDB-lite"/>
    </source>
</evidence>